<comment type="caution">
    <text evidence="8">The sequence shown here is derived from an EMBL/GenBank/DDBJ whole genome shotgun (WGS) entry which is preliminary data.</text>
</comment>
<dbReference type="Pfam" id="PF00709">
    <property type="entry name" value="Adenylsucc_synt"/>
    <property type="match status" value="1"/>
</dbReference>
<dbReference type="SUPFAM" id="SSF52540">
    <property type="entry name" value="P-loop containing nucleoside triphosphate hydrolases"/>
    <property type="match status" value="1"/>
</dbReference>
<dbReference type="SMART" id="SM00788">
    <property type="entry name" value="Adenylsucc_synt"/>
    <property type="match status" value="1"/>
</dbReference>
<evidence type="ECO:0000256" key="1">
    <source>
        <dbReference type="ARBA" id="ARBA00022598"/>
    </source>
</evidence>
<dbReference type="GO" id="GO:0046040">
    <property type="term" value="P:IMP metabolic process"/>
    <property type="evidence" value="ECO:0007669"/>
    <property type="project" value="TreeGrafter"/>
</dbReference>
<comment type="subunit">
    <text evidence="7">Homodimer.</text>
</comment>
<keyword evidence="9" id="KW-1185">Reference proteome</keyword>
<comment type="caution">
    <text evidence="7">Lacks conserved residue(s) required for the propagation of feature annotation.</text>
</comment>
<dbReference type="Proteomes" id="UP000267536">
    <property type="component" value="Unassembled WGS sequence"/>
</dbReference>
<dbReference type="Gene3D" id="1.10.300.10">
    <property type="entry name" value="Adenylosuccinate Synthetase, subunit A, domain 2"/>
    <property type="match status" value="1"/>
</dbReference>
<dbReference type="GO" id="GO:0005525">
    <property type="term" value="F:GTP binding"/>
    <property type="evidence" value="ECO:0007669"/>
    <property type="project" value="UniProtKB-UniRule"/>
</dbReference>
<dbReference type="InterPro" id="IPR042110">
    <property type="entry name" value="Adenylosuccinate_synth_dom2"/>
</dbReference>
<name>A0A3N4GG38_9ACTN</name>
<reference evidence="8 9" key="1">
    <citation type="submission" date="2018-11" db="EMBL/GenBank/DDBJ databases">
        <title>Draft genome sequence of Gordonia sp. RS15-1S isolated from rice stems.</title>
        <authorList>
            <person name="Muangham S."/>
        </authorList>
    </citation>
    <scope>NUCLEOTIDE SEQUENCE [LARGE SCALE GENOMIC DNA]</scope>
    <source>
        <strain evidence="8 9">RS15-1S</strain>
    </source>
</reference>
<sequence length="466" mass="48886">MRTTTASTTAAPGAEILPGRAPGAPVIVVGLGYGDEAKGATVDFLASTIPDTTAAVRFSGGAQAAHNVCHGSRHHTFRQFGSASFLDVRTLLVAPMMINPLRLAQEAAELADAGIRNPFGLLTADARCQVTTPLHIAMNRAREALRGNARHGSTGEGIGETTAYALAVESGARRGQRVGNFVMHADAPDAAVPTLGLLRDRRATIRALDALAAYARPLLAAAPETEAPVDSVTDISDTLCEIADSIRVVDDMPAYLNATIDAGTTIFEGSQGALLDEWHGFHPHTTWSTVVPGPLAQWLRSNGHRPYVLGTTRCYATRHGYGPMPTESDGVVLPDLHNREGRYQGAWRTGHLDLPALRYAAAVAGVLDGVAVSHLDVLGTAGLRVADTWDGDPTPLSPTRAGEVTALARLTEIAAHATPDLRQLPADADVVAQLISQATGAPVVIRATGPARTDRSITWPSPNPAS</sequence>
<comment type="cofactor">
    <cofactor evidence="7">
        <name>Mg(2+)</name>
        <dbReference type="ChEBI" id="CHEBI:18420"/>
    </cofactor>
    <text evidence="7">Binds 1 Mg(2+) ion per subunit.</text>
</comment>
<comment type="subcellular location">
    <subcellularLocation>
        <location evidence="7">Cytoplasm</location>
    </subcellularLocation>
</comment>
<evidence type="ECO:0000313" key="9">
    <source>
        <dbReference type="Proteomes" id="UP000267536"/>
    </source>
</evidence>
<comment type="pathway">
    <text evidence="7">Purine metabolism; AMP biosynthesis via de novo pathway; AMP from IMP: step 1/2.</text>
</comment>
<feature type="binding site" evidence="7">
    <location>
        <position position="35"/>
    </location>
    <ligand>
        <name>Mg(2+)</name>
        <dbReference type="ChEBI" id="CHEBI:18420"/>
    </ligand>
</feature>
<dbReference type="GO" id="GO:0004019">
    <property type="term" value="F:adenylosuccinate synthase activity"/>
    <property type="evidence" value="ECO:0007669"/>
    <property type="project" value="UniProtKB-UniRule"/>
</dbReference>
<dbReference type="EMBL" id="RKMH01000013">
    <property type="protein sequence ID" value="RPA58041.1"/>
    <property type="molecule type" value="Genomic_DNA"/>
</dbReference>
<dbReference type="PANTHER" id="PTHR11846:SF0">
    <property type="entry name" value="ADENYLOSUCCINATE SYNTHETASE"/>
    <property type="match status" value="1"/>
</dbReference>
<keyword evidence="1 7" id="KW-0436">Ligase</keyword>
<dbReference type="InterPro" id="IPR042109">
    <property type="entry name" value="Adenylosuccinate_synth_dom1"/>
</dbReference>
<comment type="similarity">
    <text evidence="7">Belongs to the adenylosuccinate synthetase family.</text>
</comment>
<keyword evidence="5 7" id="KW-0460">Magnesium</keyword>
<dbReference type="Gene3D" id="3.40.440.10">
    <property type="entry name" value="Adenylosuccinate Synthetase, subunit A, domain 1"/>
    <property type="match status" value="1"/>
</dbReference>
<dbReference type="OrthoDB" id="3959406at2"/>
<evidence type="ECO:0000313" key="8">
    <source>
        <dbReference type="EMBL" id="RPA58041.1"/>
    </source>
</evidence>
<gene>
    <name evidence="7" type="primary">purA</name>
    <name evidence="8" type="ORF">EF294_16680</name>
</gene>
<keyword evidence="3 7" id="KW-0547">Nucleotide-binding</keyword>
<comment type="function">
    <text evidence="7">Plays an important role in the de novo pathway of purine nucleotide biosynthesis. Catalyzes the first committed step in the biosynthesis of AMP from IMP.</text>
</comment>
<feature type="binding site" description="in other chain" evidence="7">
    <location>
        <position position="271"/>
    </location>
    <ligand>
        <name>IMP</name>
        <dbReference type="ChEBI" id="CHEBI:58053"/>
        <note>ligand shared between dimeric partners</note>
    </ligand>
</feature>
<dbReference type="InterPro" id="IPR001114">
    <property type="entry name" value="Adenylosuccinate_synthetase"/>
</dbReference>
<evidence type="ECO:0000256" key="2">
    <source>
        <dbReference type="ARBA" id="ARBA00022723"/>
    </source>
</evidence>
<feature type="binding site" evidence="7">
    <location>
        <begin position="374"/>
        <end position="376"/>
    </location>
    <ligand>
        <name>GTP</name>
        <dbReference type="ChEBI" id="CHEBI:37565"/>
    </ligand>
</feature>
<keyword evidence="7" id="KW-0963">Cytoplasm</keyword>
<dbReference type="RefSeq" id="WP_123932037.1">
    <property type="nucleotide sequence ID" value="NZ_JBPSDP010000013.1"/>
</dbReference>
<feature type="active site" description="Proton acceptor" evidence="7">
    <location>
        <position position="35"/>
    </location>
</feature>
<dbReference type="AlphaFoldDB" id="A0A3N4GG38"/>
<feature type="binding site" evidence="7">
    <location>
        <begin position="34"/>
        <end position="40"/>
    </location>
    <ligand>
        <name>GTP</name>
        <dbReference type="ChEBI" id="CHEBI:37565"/>
    </ligand>
</feature>
<feature type="binding site" description="in other chain" evidence="7">
    <location>
        <position position="154"/>
    </location>
    <ligand>
        <name>IMP</name>
        <dbReference type="ChEBI" id="CHEBI:58053"/>
        <note>ligand shared between dimeric partners</note>
    </ligand>
</feature>
<organism evidence="8 9">
    <name type="scientific">Gordonia oryzae</name>
    <dbReference type="NCBI Taxonomy" id="2487349"/>
    <lineage>
        <taxon>Bacteria</taxon>
        <taxon>Bacillati</taxon>
        <taxon>Actinomycetota</taxon>
        <taxon>Actinomycetes</taxon>
        <taxon>Mycobacteriales</taxon>
        <taxon>Gordoniaceae</taxon>
        <taxon>Gordonia</taxon>
    </lineage>
</organism>
<proteinExistence type="inferred from homology"/>
<evidence type="ECO:0000256" key="3">
    <source>
        <dbReference type="ARBA" id="ARBA00022741"/>
    </source>
</evidence>
<evidence type="ECO:0000256" key="4">
    <source>
        <dbReference type="ARBA" id="ARBA00022755"/>
    </source>
</evidence>
<comment type="catalytic activity">
    <reaction evidence="7">
        <text>IMP + L-aspartate + GTP = N(6)-(1,2-dicarboxyethyl)-AMP + GDP + phosphate + 2 H(+)</text>
        <dbReference type="Rhea" id="RHEA:15753"/>
        <dbReference type="ChEBI" id="CHEBI:15378"/>
        <dbReference type="ChEBI" id="CHEBI:29991"/>
        <dbReference type="ChEBI" id="CHEBI:37565"/>
        <dbReference type="ChEBI" id="CHEBI:43474"/>
        <dbReference type="ChEBI" id="CHEBI:57567"/>
        <dbReference type="ChEBI" id="CHEBI:58053"/>
        <dbReference type="ChEBI" id="CHEBI:58189"/>
        <dbReference type="EC" id="6.3.4.4"/>
    </reaction>
</comment>
<protein>
    <recommendedName>
        <fullName evidence="7">Adenylosuccinate synthetase</fullName>
        <shortName evidence="7">AMPSase</shortName>
        <shortName evidence="7">AdSS</shortName>
        <ecNumber evidence="7">6.3.4.4</ecNumber>
    </recommendedName>
    <alternativeName>
        <fullName evidence="7">IMP--aspartate ligase</fullName>
    </alternativeName>
</protein>
<dbReference type="GO" id="GO:0005737">
    <property type="term" value="C:cytoplasm"/>
    <property type="evidence" value="ECO:0007669"/>
    <property type="project" value="UniProtKB-SubCell"/>
</dbReference>
<feature type="binding site" description="in other chain" evidence="7">
    <location>
        <position position="286"/>
    </location>
    <ligand>
        <name>IMP</name>
        <dbReference type="ChEBI" id="CHEBI:58053"/>
        <note>ligand shared between dimeric partners</note>
    </ligand>
</feature>
<feature type="binding site" evidence="7">
    <location>
        <begin position="447"/>
        <end position="449"/>
    </location>
    <ligand>
        <name>GTP</name>
        <dbReference type="ChEBI" id="CHEBI:37565"/>
    </ligand>
</feature>
<dbReference type="GO" id="GO:0044208">
    <property type="term" value="P:'de novo' AMP biosynthetic process"/>
    <property type="evidence" value="ECO:0007669"/>
    <property type="project" value="UniProtKB-UniRule"/>
</dbReference>
<dbReference type="UniPathway" id="UPA00075">
    <property type="reaction ID" value="UER00335"/>
</dbReference>
<dbReference type="InterPro" id="IPR027417">
    <property type="entry name" value="P-loop_NTPase"/>
</dbReference>
<evidence type="ECO:0000256" key="6">
    <source>
        <dbReference type="ARBA" id="ARBA00023134"/>
    </source>
</evidence>
<dbReference type="HAMAP" id="MF_00011">
    <property type="entry name" value="Adenylosucc_synth"/>
    <property type="match status" value="1"/>
</dbReference>
<dbReference type="Gene3D" id="3.90.170.10">
    <property type="entry name" value="Adenylosuccinate Synthetase, subunit A, domain 3"/>
    <property type="match status" value="1"/>
</dbReference>
<feature type="binding site" description="in other chain" evidence="7">
    <location>
        <begin position="35"/>
        <end position="38"/>
    </location>
    <ligand>
        <name>IMP</name>
        <dbReference type="ChEBI" id="CHEBI:58053"/>
        <note>ligand shared between dimeric partners</note>
    </ligand>
</feature>
<feature type="active site" description="Proton donor" evidence="7">
    <location>
        <position position="66"/>
    </location>
</feature>
<evidence type="ECO:0000256" key="7">
    <source>
        <dbReference type="HAMAP-Rule" id="MF_00011"/>
    </source>
</evidence>
<dbReference type="PANTHER" id="PTHR11846">
    <property type="entry name" value="ADENYLOSUCCINATE SYNTHETASE"/>
    <property type="match status" value="1"/>
</dbReference>
<dbReference type="EC" id="6.3.4.4" evidence="7"/>
<keyword evidence="4 7" id="KW-0658">Purine biosynthesis</keyword>
<dbReference type="InterPro" id="IPR042111">
    <property type="entry name" value="Adenylosuccinate_synth_dom3"/>
</dbReference>
<evidence type="ECO:0000256" key="5">
    <source>
        <dbReference type="ARBA" id="ARBA00022842"/>
    </source>
</evidence>
<keyword evidence="2 7" id="KW-0479">Metal-binding</keyword>
<keyword evidence="6 7" id="KW-0342">GTP-binding</keyword>
<dbReference type="GO" id="GO:0000287">
    <property type="term" value="F:magnesium ion binding"/>
    <property type="evidence" value="ECO:0007669"/>
    <property type="project" value="UniProtKB-UniRule"/>
</dbReference>
<accession>A0A3N4GG38</accession>